<evidence type="ECO:0000256" key="4">
    <source>
        <dbReference type="SAM" id="MobiDB-lite"/>
    </source>
</evidence>
<dbReference type="SMART" id="SM00248">
    <property type="entry name" value="ANK"/>
    <property type="match status" value="5"/>
</dbReference>
<evidence type="ECO:0000313" key="7">
    <source>
        <dbReference type="Proteomes" id="UP001152797"/>
    </source>
</evidence>
<comment type="caution">
    <text evidence="5">The sequence shown here is derived from an EMBL/GenBank/DDBJ whole genome shotgun (WGS) entry which is preliminary data.</text>
</comment>
<keyword evidence="7" id="KW-1185">Reference proteome</keyword>
<reference evidence="6 7" key="2">
    <citation type="submission" date="2024-05" db="EMBL/GenBank/DDBJ databases">
        <authorList>
            <person name="Chen Y."/>
            <person name="Shah S."/>
            <person name="Dougan E. K."/>
            <person name="Thang M."/>
            <person name="Chan C."/>
        </authorList>
    </citation>
    <scope>NUCLEOTIDE SEQUENCE [LARGE SCALE GENOMIC DNA]</scope>
</reference>
<feature type="region of interest" description="Disordered" evidence="4">
    <location>
        <begin position="138"/>
        <end position="165"/>
    </location>
</feature>
<dbReference type="Gene3D" id="1.25.40.20">
    <property type="entry name" value="Ankyrin repeat-containing domain"/>
    <property type="match status" value="2"/>
</dbReference>
<name>A0A9P1GAV2_9DINO</name>
<dbReference type="PROSITE" id="PS50088">
    <property type="entry name" value="ANK_REPEAT"/>
    <property type="match status" value="3"/>
</dbReference>
<accession>A0A9P1GAV2</accession>
<proteinExistence type="predicted"/>
<protein>
    <submittedName>
        <fullName evidence="6">Ankyrin-1</fullName>
    </submittedName>
</protein>
<evidence type="ECO:0000256" key="1">
    <source>
        <dbReference type="ARBA" id="ARBA00022737"/>
    </source>
</evidence>
<dbReference type="Proteomes" id="UP001152797">
    <property type="component" value="Unassembled WGS sequence"/>
</dbReference>
<feature type="repeat" description="ANK" evidence="3">
    <location>
        <begin position="51"/>
        <end position="83"/>
    </location>
</feature>
<dbReference type="PROSITE" id="PS50297">
    <property type="entry name" value="ANK_REP_REGION"/>
    <property type="match status" value="3"/>
</dbReference>
<sequence length="235" mass="25594">MMCFAVCWKPELGQIWFLSVGATPFHVAAQNRPVIVRTLLESGAEKKATDCGESPLFVACQRGHLDVVRCLLDYGADKDQARDTGATPLFIASERTHIDTIRLLLEVDANMNQPRTAEGGHLEGVRLLIAAGAEKDLGKVRNNPKGHRTRDQWTQGTKKRESGSTLLHSAQAGHVGIARLLLEAGAHKDQTMDWGATPFYVAAYQGHLEVVCLLIESGADRTITRINSTTALDVA</sequence>
<dbReference type="EMBL" id="CAMXCT020003299">
    <property type="protein sequence ID" value="CAL1156957.1"/>
    <property type="molecule type" value="Genomic_DNA"/>
</dbReference>
<dbReference type="EMBL" id="CAMXCT030003299">
    <property type="protein sequence ID" value="CAL4790894.1"/>
    <property type="molecule type" value="Genomic_DNA"/>
</dbReference>
<dbReference type="PANTHER" id="PTHR24166:SF48">
    <property type="entry name" value="PROTEIN VAPYRIN"/>
    <property type="match status" value="1"/>
</dbReference>
<keyword evidence="1" id="KW-0677">Repeat</keyword>
<evidence type="ECO:0000313" key="6">
    <source>
        <dbReference type="EMBL" id="CAL4790894.1"/>
    </source>
</evidence>
<evidence type="ECO:0000313" key="5">
    <source>
        <dbReference type="EMBL" id="CAI4003582.1"/>
    </source>
</evidence>
<keyword evidence="2 3" id="KW-0040">ANK repeat</keyword>
<dbReference type="InterPro" id="IPR050889">
    <property type="entry name" value="Dendritic_Spine_Reg/Scaffold"/>
</dbReference>
<dbReference type="SUPFAM" id="SSF48403">
    <property type="entry name" value="Ankyrin repeat"/>
    <property type="match status" value="1"/>
</dbReference>
<dbReference type="OrthoDB" id="10264606at2759"/>
<organism evidence="5">
    <name type="scientific">Cladocopium goreaui</name>
    <dbReference type="NCBI Taxonomy" id="2562237"/>
    <lineage>
        <taxon>Eukaryota</taxon>
        <taxon>Sar</taxon>
        <taxon>Alveolata</taxon>
        <taxon>Dinophyceae</taxon>
        <taxon>Suessiales</taxon>
        <taxon>Symbiodiniaceae</taxon>
        <taxon>Cladocopium</taxon>
    </lineage>
</organism>
<feature type="repeat" description="ANK" evidence="3">
    <location>
        <begin position="194"/>
        <end position="226"/>
    </location>
</feature>
<dbReference type="InterPro" id="IPR002110">
    <property type="entry name" value="Ankyrin_rpt"/>
</dbReference>
<dbReference type="PANTHER" id="PTHR24166">
    <property type="entry name" value="ROLLING PEBBLES, ISOFORM B"/>
    <property type="match status" value="1"/>
</dbReference>
<evidence type="ECO:0000256" key="3">
    <source>
        <dbReference type="PROSITE-ProRule" id="PRU00023"/>
    </source>
</evidence>
<dbReference type="AlphaFoldDB" id="A0A9P1GAV2"/>
<feature type="repeat" description="ANK" evidence="3">
    <location>
        <begin position="84"/>
        <end position="116"/>
    </location>
</feature>
<dbReference type="InterPro" id="IPR036770">
    <property type="entry name" value="Ankyrin_rpt-contain_sf"/>
</dbReference>
<reference evidence="5" key="1">
    <citation type="submission" date="2022-10" db="EMBL/GenBank/DDBJ databases">
        <authorList>
            <person name="Chen Y."/>
            <person name="Dougan E. K."/>
            <person name="Chan C."/>
            <person name="Rhodes N."/>
            <person name="Thang M."/>
        </authorList>
    </citation>
    <scope>NUCLEOTIDE SEQUENCE</scope>
</reference>
<gene>
    <name evidence="5" type="ORF">C1SCF055_LOCUS29443</name>
</gene>
<dbReference type="EMBL" id="CAMXCT010003299">
    <property type="protein sequence ID" value="CAI4003582.1"/>
    <property type="molecule type" value="Genomic_DNA"/>
</dbReference>
<evidence type="ECO:0000256" key="2">
    <source>
        <dbReference type="ARBA" id="ARBA00023043"/>
    </source>
</evidence>
<dbReference type="Pfam" id="PF12796">
    <property type="entry name" value="Ank_2"/>
    <property type="match status" value="2"/>
</dbReference>